<evidence type="ECO:0000259" key="6">
    <source>
        <dbReference type="PROSITE" id="PS50075"/>
    </source>
</evidence>
<dbReference type="Pfam" id="PF13193">
    <property type="entry name" value="AMP-binding_C"/>
    <property type="match status" value="1"/>
</dbReference>
<dbReference type="InterPro" id="IPR041464">
    <property type="entry name" value="TubC_N"/>
</dbReference>
<dbReference type="GO" id="GO:0044550">
    <property type="term" value="P:secondary metabolite biosynthetic process"/>
    <property type="evidence" value="ECO:0007669"/>
    <property type="project" value="UniProtKB-ARBA"/>
</dbReference>
<comment type="cofactor">
    <cofactor evidence="1">
        <name>pantetheine 4'-phosphate</name>
        <dbReference type="ChEBI" id="CHEBI:47942"/>
    </cofactor>
</comment>
<dbReference type="SUPFAM" id="SSF52777">
    <property type="entry name" value="CoA-dependent acyltransferases"/>
    <property type="match status" value="4"/>
</dbReference>
<dbReference type="GO" id="GO:0017000">
    <property type="term" value="P:antibiotic biosynthetic process"/>
    <property type="evidence" value="ECO:0007669"/>
    <property type="project" value="UniProtKB-KW"/>
</dbReference>
<dbReference type="CDD" id="cd19531">
    <property type="entry name" value="LCL_NRPS-like"/>
    <property type="match status" value="1"/>
</dbReference>
<dbReference type="InterPro" id="IPR045851">
    <property type="entry name" value="AMP-bd_C_sf"/>
</dbReference>
<dbReference type="FunFam" id="3.40.50.12780:FF:000012">
    <property type="entry name" value="Non-ribosomal peptide synthetase"/>
    <property type="match status" value="1"/>
</dbReference>
<dbReference type="InterPro" id="IPR023213">
    <property type="entry name" value="CAT-like_dom_sf"/>
</dbReference>
<dbReference type="InterPro" id="IPR020845">
    <property type="entry name" value="AMP-binding_CS"/>
</dbReference>
<dbReference type="SUPFAM" id="SSF56801">
    <property type="entry name" value="Acetyl-CoA synthetase-like"/>
    <property type="match status" value="1"/>
</dbReference>
<dbReference type="GO" id="GO:0043041">
    <property type="term" value="P:amino acid activation for nonribosomal peptide biosynthetic process"/>
    <property type="evidence" value="ECO:0007669"/>
    <property type="project" value="UniProtKB-ARBA"/>
</dbReference>
<evidence type="ECO:0000256" key="4">
    <source>
        <dbReference type="ARBA" id="ARBA00022553"/>
    </source>
</evidence>
<dbReference type="PROSITE" id="PS00455">
    <property type="entry name" value="AMP_BINDING"/>
    <property type="match status" value="1"/>
</dbReference>
<dbReference type="CDD" id="cd19534">
    <property type="entry name" value="E_NRPS"/>
    <property type="match status" value="1"/>
</dbReference>
<dbReference type="InterPro" id="IPR044894">
    <property type="entry name" value="TubC_N_sf"/>
</dbReference>
<proteinExistence type="inferred from homology"/>
<keyword evidence="4" id="KW-0597">Phosphoprotein</keyword>
<dbReference type="Gene3D" id="3.30.559.30">
    <property type="entry name" value="Nonribosomal peptide synthetase, condensation domain"/>
    <property type="match status" value="2"/>
</dbReference>
<dbReference type="FunFam" id="3.30.300.30:FF:000010">
    <property type="entry name" value="Enterobactin synthetase component F"/>
    <property type="match status" value="1"/>
</dbReference>
<dbReference type="SUPFAM" id="SSF47336">
    <property type="entry name" value="ACP-like"/>
    <property type="match status" value="1"/>
</dbReference>
<dbReference type="Gene3D" id="3.40.50.980">
    <property type="match status" value="2"/>
</dbReference>
<dbReference type="InterPro" id="IPR009081">
    <property type="entry name" value="PP-bd_ACP"/>
</dbReference>
<dbReference type="Gene3D" id="2.30.38.10">
    <property type="entry name" value="Luciferase, Domain 3"/>
    <property type="match status" value="1"/>
</dbReference>
<keyword evidence="3" id="KW-0596">Phosphopantetheine</keyword>
<dbReference type="PROSITE" id="PS50075">
    <property type="entry name" value="CARRIER"/>
    <property type="match status" value="1"/>
</dbReference>
<dbReference type="EMBL" id="JAHHGZ010000003">
    <property type="protein sequence ID" value="MBW4666621.1"/>
    <property type="molecule type" value="Genomic_DNA"/>
</dbReference>
<evidence type="ECO:0000256" key="3">
    <source>
        <dbReference type="ARBA" id="ARBA00022450"/>
    </source>
</evidence>
<keyword evidence="5" id="KW-0045">Antibiotic biosynthesis</keyword>
<dbReference type="InterPro" id="IPR010071">
    <property type="entry name" value="AA_adenyl_dom"/>
</dbReference>
<dbReference type="SMART" id="SM00823">
    <property type="entry name" value="PKS_PP"/>
    <property type="match status" value="1"/>
</dbReference>
<evidence type="ECO:0000313" key="7">
    <source>
        <dbReference type="EMBL" id="MBW4666621.1"/>
    </source>
</evidence>
<dbReference type="Pfam" id="PF00501">
    <property type="entry name" value="AMP-binding"/>
    <property type="match status" value="1"/>
</dbReference>
<sequence>MTTIKFLSDLNNLGIKIWIEDEQLRYRAPQGVMSSDLKQKLLERKSEILAFLKQIKTNIQSTPGSILAVSRSGELPLSFAQQRMWFLHQLDSQNPFYNESLQVQISGALNIAALEQSINEIIRRHESLRTIFPTVDGKPVQRISPSLTKNLPLVDLQGLPPAGVQQFITQEVRQPFNLDEGPLSRFMLLLCEPETHILIVTMHHIITDGWSMGILMKELSTLYQAFSVGTGSHLTELPIQYADFTVWQRQRLTGEIWENQLNYWKQQLAGATPLLELPTDKPRPPVQTFRGAVKEFQLDLNLTTQLKTLSRESGSTLFHTILAAYVILLYRYSGQDDISVGCPMANRNRTEIEPLIGFFVNTVVLRNQIQGNPSFSEFLTQVRQVALAGDAHQDIPFEQVVDALQPERSLSYSSLFQVMFAWQSFSLDTLELSDISLTTQMVERETSAFDLNLSIWETKKGLMGRWEYSSDLFAADTIARMTGHFQTLLSGIIAHPDQSISKLPLLTAKEQEQILVAWNQTETDYPTDKCIHELFEERVKLNPDAIALIYDNQELTYQQLNKKANQLAHYLQSLGVGPEVLVGICVERSLEMIVGILAILKAGGAYVPIDPEYPQDRLTFMLDDAQLSVLLTQEKLVNKLPAHKACVICLDTNWNIINQQTEENLNTSIKADNLAYVMYTSGSTGQPKGVSIVHQGVVRLVTQTDYVSFSAKEVFLQVAPISFDAATFEIWGCLLNSGQLVIFPSNTPSLDELGQVIEQYQVTTLWLTAGLFHLMVDEKIDALKPLRQLLAGGDILSVSHVQKFLQTVENCQLINGYGPTENTTFTCCYQIPTSLSPDVSVPIGRPIANTQVYILDENLQPVPIGIPGELHIGGAGLARGYLNRPELTQEKFIPNPFSTVPDSRLYKTGDKARYLSDGNIEYLGRIDNQVKIRGFRIELGEIETVLSQHAHVHSVVVIAREDTPDNKRLVAYIVPHPQVTPTTSELRQFLKAKLPDYMVPNAFVILEALPLTPNGKVDRRNLPLPARSNDLDKFVAPRTHTEEILAGIWKDVLRLQQVGIYDNFFELGGDSIIAIQIIARANQAGLKVTTKQLFQHQTVADLAAVAGIASNLKAEQGLVTGEVPLTPIQHWFFEQNWLEPHHFNQAVLLKVPPDLKPELLRQVVEKLLVHHDALRLRFVQDGDKWQQINALEQNTVNLEVVNLSELPEEEQQTTIEATAAREQMSLNLSSGMLIRLVLFRKGNSSPGRLLVVIHHLAVDGVSWRILLEDLSTVYEQLDSVEAIKLPAKTTSFKDWAIRLQDYGLEPALTGELDYWLAQSRFNFAPLPVDYSPDNKFNTVASSRIVSVSLSVEQTRALLVEVPSVYNTQINDVLLAALVQSFTRWTGTNYLLVDLEGHGREELFEDADLSRTVGWFTSIFPVLLKSEQVENPKETLKSVKEQLRCIPNKGIGYGILRYLSQPEIRKQLQAIPQAEVSFNYLGQFDGMGSSLLLWGFAPESSGAIHSPLGIRSHLLEVDGLVVNNRLQLDWRYSENFHQRSTVEGLAQGFIEVLQALIDHCQSSEAGGYTPSDFPEADLNQDELDALLSIMD</sequence>
<accession>A0A951QIP7</accession>
<dbReference type="FunFam" id="2.30.38.10:FF:000001">
    <property type="entry name" value="Non-ribosomal peptide synthetase PvdI"/>
    <property type="match status" value="1"/>
</dbReference>
<dbReference type="GO" id="GO:0031177">
    <property type="term" value="F:phosphopantetheine binding"/>
    <property type="evidence" value="ECO:0007669"/>
    <property type="project" value="InterPro"/>
</dbReference>
<evidence type="ECO:0000256" key="2">
    <source>
        <dbReference type="ARBA" id="ARBA00006432"/>
    </source>
</evidence>
<dbReference type="InterPro" id="IPR000873">
    <property type="entry name" value="AMP-dep_synth/lig_dom"/>
</dbReference>
<protein>
    <submittedName>
        <fullName evidence="7">Amino acid adenylation domain-containing protein</fullName>
    </submittedName>
</protein>
<evidence type="ECO:0000313" key="8">
    <source>
        <dbReference type="Proteomes" id="UP000729701"/>
    </source>
</evidence>
<reference evidence="7" key="1">
    <citation type="submission" date="2021-05" db="EMBL/GenBank/DDBJ databases">
        <authorList>
            <person name="Pietrasiak N."/>
            <person name="Ward R."/>
            <person name="Stajich J.E."/>
            <person name="Kurbessoian T."/>
        </authorList>
    </citation>
    <scope>NUCLEOTIDE SEQUENCE</scope>
    <source>
        <strain evidence="7">GSE-NOS-MK-12-04C</strain>
    </source>
</reference>
<dbReference type="NCBIfam" id="TIGR01733">
    <property type="entry name" value="AA-adenyl-dom"/>
    <property type="match status" value="1"/>
</dbReference>
<dbReference type="InterPro" id="IPR006162">
    <property type="entry name" value="Ppantetheine_attach_site"/>
</dbReference>
<dbReference type="Gene3D" id="3.30.300.30">
    <property type="match status" value="1"/>
</dbReference>
<dbReference type="InterPro" id="IPR025110">
    <property type="entry name" value="AMP-bd_C"/>
</dbReference>
<dbReference type="InterPro" id="IPR001242">
    <property type="entry name" value="Condensation_dom"/>
</dbReference>
<dbReference type="FunFam" id="3.30.559.30:FF:000001">
    <property type="entry name" value="Non-ribosomal peptide synthetase"/>
    <property type="match status" value="1"/>
</dbReference>
<dbReference type="InterPro" id="IPR010060">
    <property type="entry name" value="NRPS_synth"/>
</dbReference>
<name>A0A951QIP7_9CYAN</name>
<dbReference type="Gene3D" id="1.10.1200.10">
    <property type="entry name" value="ACP-like"/>
    <property type="match status" value="1"/>
</dbReference>
<dbReference type="FunFam" id="3.30.559.10:FF:000012">
    <property type="entry name" value="Non-ribosomal peptide synthetase"/>
    <property type="match status" value="1"/>
</dbReference>
<dbReference type="Gene3D" id="3.30.559.10">
    <property type="entry name" value="Chloramphenicol acetyltransferase-like domain"/>
    <property type="match status" value="2"/>
</dbReference>
<dbReference type="Pfam" id="PF00668">
    <property type="entry name" value="Condensation"/>
    <property type="match status" value="2"/>
</dbReference>
<dbReference type="PANTHER" id="PTHR45398">
    <property type="match status" value="1"/>
</dbReference>
<reference evidence="7" key="2">
    <citation type="journal article" date="2022" name="Microbiol. Resour. Announc.">
        <title>Metagenome Sequencing to Explore Phylogenomics of Terrestrial Cyanobacteria.</title>
        <authorList>
            <person name="Ward R.D."/>
            <person name="Stajich J.E."/>
            <person name="Johansen J.R."/>
            <person name="Huntemann M."/>
            <person name="Clum A."/>
            <person name="Foster B."/>
            <person name="Foster B."/>
            <person name="Roux S."/>
            <person name="Palaniappan K."/>
            <person name="Varghese N."/>
            <person name="Mukherjee S."/>
            <person name="Reddy T.B.K."/>
            <person name="Daum C."/>
            <person name="Copeland A."/>
            <person name="Chen I.A."/>
            <person name="Ivanova N.N."/>
            <person name="Kyrpides N.C."/>
            <person name="Shapiro N."/>
            <person name="Eloe-Fadrosh E.A."/>
            <person name="Pietrasiak N."/>
        </authorList>
    </citation>
    <scope>NUCLEOTIDE SEQUENCE</scope>
    <source>
        <strain evidence="7">GSE-NOS-MK-12-04C</strain>
    </source>
</reference>
<comment type="caution">
    <text evidence="7">The sequence shown here is derived from an EMBL/GenBank/DDBJ whole genome shotgun (WGS) entry which is preliminary data.</text>
</comment>
<dbReference type="Pfam" id="PF18563">
    <property type="entry name" value="TubC_N"/>
    <property type="match status" value="1"/>
</dbReference>
<dbReference type="Pfam" id="PF00550">
    <property type="entry name" value="PP-binding"/>
    <property type="match status" value="1"/>
</dbReference>
<dbReference type="InterPro" id="IPR036736">
    <property type="entry name" value="ACP-like_sf"/>
</dbReference>
<dbReference type="FunFam" id="1.10.1200.10:FF:000005">
    <property type="entry name" value="Nonribosomal peptide synthetase 1"/>
    <property type="match status" value="1"/>
</dbReference>
<dbReference type="CDD" id="cd12117">
    <property type="entry name" value="A_NRPS_Srf_like"/>
    <property type="match status" value="1"/>
</dbReference>
<dbReference type="GO" id="GO:0008610">
    <property type="term" value="P:lipid biosynthetic process"/>
    <property type="evidence" value="ECO:0007669"/>
    <property type="project" value="UniProtKB-ARBA"/>
</dbReference>
<evidence type="ECO:0000256" key="5">
    <source>
        <dbReference type="ARBA" id="ARBA00023194"/>
    </source>
</evidence>
<evidence type="ECO:0000256" key="1">
    <source>
        <dbReference type="ARBA" id="ARBA00001957"/>
    </source>
</evidence>
<dbReference type="GO" id="GO:0003824">
    <property type="term" value="F:catalytic activity"/>
    <property type="evidence" value="ECO:0007669"/>
    <property type="project" value="InterPro"/>
</dbReference>
<feature type="domain" description="Carrier" evidence="6">
    <location>
        <begin position="1036"/>
        <end position="1110"/>
    </location>
</feature>
<comment type="similarity">
    <text evidence="2">Belongs to the ATP-dependent AMP-binding enzyme family.</text>
</comment>
<gene>
    <name evidence="7" type="ORF">KME60_04050</name>
</gene>
<dbReference type="PROSITE" id="PS00012">
    <property type="entry name" value="PHOSPHOPANTETHEINE"/>
    <property type="match status" value="1"/>
</dbReference>
<dbReference type="FunFam" id="3.40.50.980:FF:000001">
    <property type="entry name" value="Non-ribosomal peptide synthetase"/>
    <property type="match status" value="1"/>
</dbReference>
<dbReference type="NCBIfam" id="TIGR01720">
    <property type="entry name" value="NRPS-para261"/>
    <property type="match status" value="1"/>
</dbReference>
<organism evidence="7 8">
    <name type="scientific">Cyanomargarita calcarea GSE-NOS-MK-12-04C</name>
    <dbReference type="NCBI Taxonomy" id="2839659"/>
    <lineage>
        <taxon>Bacteria</taxon>
        <taxon>Bacillati</taxon>
        <taxon>Cyanobacteriota</taxon>
        <taxon>Cyanophyceae</taxon>
        <taxon>Nostocales</taxon>
        <taxon>Cyanomargaritaceae</taxon>
        <taxon>Cyanomargarita</taxon>
    </lineage>
</organism>
<dbReference type="InterPro" id="IPR020806">
    <property type="entry name" value="PKS_PP-bd"/>
</dbReference>
<dbReference type="PANTHER" id="PTHR45398:SF1">
    <property type="entry name" value="ENZYME, PUTATIVE (JCVI)-RELATED"/>
    <property type="match status" value="1"/>
</dbReference>
<dbReference type="Proteomes" id="UP000729701">
    <property type="component" value="Unassembled WGS sequence"/>
</dbReference>
<dbReference type="Gene3D" id="1.10.10.1830">
    <property type="entry name" value="Non-ribosomal peptide synthase, adenylation domain"/>
    <property type="match status" value="1"/>
</dbReference>